<evidence type="ECO:0000313" key="2">
    <source>
        <dbReference type="Ensembl" id="ENSSGRP00000017710.1"/>
    </source>
</evidence>
<accession>A0A672L5Z2</accession>
<dbReference type="Ensembl" id="ENSSGRT00000019144.1">
    <property type="protein sequence ID" value="ENSSGRP00000017710.1"/>
    <property type="gene ID" value="ENSSGRG00000010756.1"/>
</dbReference>
<evidence type="ECO:0000313" key="3">
    <source>
        <dbReference type="Proteomes" id="UP000472262"/>
    </source>
</evidence>
<dbReference type="AlphaFoldDB" id="A0A672L5Z2"/>
<proteinExistence type="predicted"/>
<dbReference type="InParanoid" id="A0A672L5Z2"/>
<dbReference type="PANTHER" id="PTHR46063">
    <property type="entry name" value="KELCH DOMAIN-CONTAINING PROTEIN"/>
    <property type="match status" value="1"/>
</dbReference>
<keyword evidence="3" id="KW-1185">Reference proteome</keyword>
<evidence type="ECO:0008006" key="4">
    <source>
        <dbReference type="Google" id="ProtNLM"/>
    </source>
</evidence>
<name>A0A672L5Z2_SINGR</name>
<sequence length="109" mass="12191">MGKKGKKENKVKGAVKTAAKMEKKVSKRSKREEEDLEALIAEFQSLDAKKTHVVETSCPPPSPRLNASLCAHPEKDELLLFGGEFFNGKKVGTHKCIAMFWSWFLSGLR</sequence>
<evidence type="ECO:0000256" key="1">
    <source>
        <dbReference type="SAM" id="MobiDB-lite"/>
    </source>
</evidence>
<organism evidence="2 3">
    <name type="scientific">Sinocyclocheilus grahami</name>
    <name type="common">Dianchi golden-line fish</name>
    <name type="synonym">Barbus grahami</name>
    <dbReference type="NCBI Taxonomy" id="75366"/>
    <lineage>
        <taxon>Eukaryota</taxon>
        <taxon>Metazoa</taxon>
        <taxon>Chordata</taxon>
        <taxon>Craniata</taxon>
        <taxon>Vertebrata</taxon>
        <taxon>Euteleostomi</taxon>
        <taxon>Actinopterygii</taxon>
        <taxon>Neopterygii</taxon>
        <taxon>Teleostei</taxon>
        <taxon>Ostariophysi</taxon>
        <taxon>Cypriniformes</taxon>
        <taxon>Cyprinidae</taxon>
        <taxon>Cyprininae</taxon>
        <taxon>Sinocyclocheilus</taxon>
    </lineage>
</organism>
<reference evidence="2" key="1">
    <citation type="submission" date="2025-08" db="UniProtKB">
        <authorList>
            <consortium name="Ensembl"/>
        </authorList>
    </citation>
    <scope>IDENTIFICATION</scope>
</reference>
<dbReference type="Proteomes" id="UP000472262">
    <property type="component" value="Unassembled WGS sequence"/>
</dbReference>
<dbReference type="PANTHER" id="PTHR46063:SF1">
    <property type="entry name" value="KELCH DOMAIN-CONTAINING PROTEIN 4"/>
    <property type="match status" value="1"/>
</dbReference>
<reference evidence="2" key="2">
    <citation type="submission" date="2025-09" db="UniProtKB">
        <authorList>
            <consortium name="Ensembl"/>
        </authorList>
    </citation>
    <scope>IDENTIFICATION</scope>
</reference>
<protein>
    <recommendedName>
        <fullName evidence="4">Kelch domain containing 4</fullName>
    </recommendedName>
</protein>
<feature type="region of interest" description="Disordered" evidence="1">
    <location>
        <begin position="1"/>
        <end position="30"/>
    </location>
</feature>
<dbReference type="InterPro" id="IPR052588">
    <property type="entry name" value="Kelch_domain_protein"/>
</dbReference>